<dbReference type="Proteomes" id="UP000006294">
    <property type="component" value="Chromosome"/>
</dbReference>
<evidence type="ECO:0000256" key="1">
    <source>
        <dbReference type="SAM" id="Phobius"/>
    </source>
</evidence>
<dbReference type="RefSeq" id="WP_015009723.1">
    <property type="nucleotide sequence ID" value="NC_018704.1"/>
</dbReference>
<evidence type="ECO:0000313" key="2">
    <source>
        <dbReference type="EMBL" id="BAM47118.1"/>
    </source>
</evidence>
<protein>
    <recommendedName>
        <fullName evidence="4">Holin</fullName>
    </recommendedName>
</protein>
<keyword evidence="3" id="KW-1185">Reference proteome</keyword>
<evidence type="ECO:0000313" key="3">
    <source>
        <dbReference type="Proteomes" id="UP000006294"/>
    </source>
</evidence>
<dbReference type="AlphaFoldDB" id="K0J769"/>
<dbReference type="EMBL" id="AP012050">
    <property type="protein sequence ID" value="BAM47118.1"/>
    <property type="molecule type" value="Genomic_DNA"/>
</dbReference>
<keyword evidence="1" id="KW-1133">Transmembrane helix</keyword>
<accession>K0J769</accession>
<dbReference type="KEGG" id="axl:AXY_09860"/>
<feature type="transmembrane region" description="Helical" evidence="1">
    <location>
        <begin position="37"/>
        <end position="58"/>
    </location>
</feature>
<dbReference type="HOGENOM" id="CLU_168120_1_0_9"/>
<evidence type="ECO:0008006" key="4">
    <source>
        <dbReference type="Google" id="ProtNLM"/>
    </source>
</evidence>
<name>K0J769_AMPXN</name>
<keyword evidence="1" id="KW-0472">Membrane</keyword>
<dbReference type="PATRIC" id="fig|698758.3.peg.982"/>
<dbReference type="eggNOG" id="ENOG5033ET1">
    <property type="taxonomic scope" value="Bacteria"/>
</dbReference>
<dbReference type="STRING" id="698758.AXY_09860"/>
<proteinExistence type="predicted"/>
<sequence>MVDLLKEYLIEDALVIIPTLMILGKIIKDTPNIQDWLIPYILLVIGVVFAVGMIGFSFDSVIQGILVSGSAVFGNQLYKQVKCKSDDPEE</sequence>
<gene>
    <name evidence="2" type="ordered locus">AXY_09860</name>
</gene>
<keyword evidence="1" id="KW-0812">Transmembrane</keyword>
<dbReference type="Pfam" id="PF16079">
    <property type="entry name" value="Phage_holin_5_2"/>
    <property type="match status" value="1"/>
</dbReference>
<dbReference type="InterPro" id="IPR032111">
    <property type="entry name" value="Clostridium_phage_holin"/>
</dbReference>
<organism evidence="2 3">
    <name type="scientific">Amphibacillus xylanus (strain ATCC 51415 / DSM 6626 / JCM 7361 / LMG 17667 / NBRC 15112 / Ep01)</name>
    <dbReference type="NCBI Taxonomy" id="698758"/>
    <lineage>
        <taxon>Bacteria</taxon>
        <taxon>Bacillati</taxon>
        <taxon>Bacillota</taxon>
        <taxon>Bacilli</taxon>
        <taxon>Bacillales</taxon>
        <taxon>Bacillaceae</taxon>
        <taxon>Amphibacillus</taxon>
    </lineage>
</organism>
<reference evidence="2 3" key="1">
    <citation type="submission" date="2011-01" db="EMBL/GenBank/DDBJ databases">
        <title>Whole genome sequence of Amphibacillus xylinus NBRC 15112.</title>
        <authorList>
            <person name="Nakazawa H."/>
            <person name="Katano Y."/>
            <person name="Nakamura S."/>
            <person name="Sasagawa M."/>
            <person name="Fukada J."/>
            <person name="Arai T."/>
            <person name="Sasakura N."/>
            <person name="Mochizuki D."/>
            <person name="Hosoyama A."/>
            <person name="Harada K."/>
            <person name="Horikawa H."/>
            <person name="Kato Y."/>
            <person name="Harada T."/>
            <person name="Sasaki K."/>
            <person name="Sekiguchi M."/>
            <person name="Hodoyama M."/>
            <person name="Nishiko R."/>
            <person name="Narita H."/>
            <person name="Hanamaki A."/>
            <person name="Hata C."/>
            <person name="Konno Y."/>
            <person name="Niimura Y."/>
            <person name="Yamazaki S."/>
            <person name="Fujita N."/>
        </authorList>
    </citation>
    <scope>NUCLEOTIDE SEQUENCE [LARGE SCALE GENOMIC DNA]</scope>
    <source>
        <strain evidence="3">ATCC 51415 / DSM 6626 / JCM 7361 / LMG 17667 / NBRC 15112 / Ep01</strain>
    </source>
</reference>
<dbReference type="OrthoDB" id="2884029at2"/>